<dbReference type="SUPFAM" id="SSF52540">
    <property type="entry name" value="P-loop containing nucleoside triphosphate hydrolases"/>
    <property type="match status" value="1"/>
</dbReference>
<dbReference type="InterPro" id="IPR003593">
    <property type="entry name" value="AAA+_ATPase"/>
</dbReference>
<dbReference type="Pfam" id="PF00158">
    <property type="entry name" value="Sigma54_activat"/>
    <property type="match status" value="1"/>
</dbReference>
<protein>
    <submittedName>
        <fullName evidence="10">Anaerobic nitric oxide reductase transcription regulator NorR</fullName>
    </submittedName>
</protein>
<evidence type="ECO:0000259" key="9">
    <source>
        <dbReference type="PROSITE" id="PS51371"/>
    </source>
</evidence>
<dbReference type="SUPFAM" id="SSF46689">
    <property type="entry name" value="Homeodomain-like"/>
    <property type="match status" value="1"/>
</dbReference>
<dbReference type="Proteomes" id="UP000838308">
    <property type="component" value="Unassembled WGS sequence"/>
</dbReference>
<dbReference type="PANTHER" id="PTHR32071:SF57">
    <property type="entry name" value="C4-DICARBOXYLATE TRANSPORT TRANSCRIPTIONAL REGULATORY PROTEIN DCTD"/>
    <property type="match status" value="1"/>
</dbReference>
<dbReference type="InterPro" id="IPR009057">
    <property type="entry name" value="Homeodomain-like_sf"/>
</dbReference>
<reference evidence="10" key="1">
    <citation type="submission" date="2022-04" db="EMBL/GenBank/DDBJ databases">
        <authorList>
            <person name="Criscuolo A."/>
        </authorList>
    </citation>
    <scope>NUCLEOTIDE SEQUENCE</scope>
    <source>
        <strain evidence="10">CIP111895</strain>
    </source>
</reference>
<accession>A0ABN8KUW3</accession>
<dbReference type="CDD" id="cd00009">
    <property type="entry name" value="AAA"/>
    <property type="match status" value="1"/>
</dbReference>
<feature type="domain" description="Sigma-54 factor interaction" evidence="8">
    <location>
        <begin position="275"/>
        <end position="505"/>
    </location>
</feature>
<feature type="domain" description="CBS" evidence="9">
    <location>
        <begin position="72"/>
        <end position="129"/>
    </location>
</feature>
<dbReference type="InterPro" id="IPR002197">
    <property type="entry name" value="HTH_Fis"/>
</dbReference>
<dbReference type="SMART" id="SM00116">
    <property type="entry name" value="CBS"/>
    <property type="match status" value="2"/>
</dbReference>
<dbReference type="PROSITE" id="PS51371">
    <property type="entry name" value="CBS"/>
    <property type="match status" value="2"/>
</dbReference>
<keyword evidence="7" id="KW-0175">Coiled coil</keyword>
<evidence type="ECO:0000256" key="4">
    <source>
        <dbReference type="ARBA" id="ARBA00023125"/>
    </source>
</evidence>
<comment type="caution">
    <text evidence="10">The sequence shown here is derived from an EMBL/GenBank/DDBJ whole genome shotgun (WGS) entry which is preliminary data.</text>
</comment>
<dbReference type="Pfam" id="PF02954">
    <property type="entry name" value="HTH_8"/>
    <property type="match status" value="1"/>
</dbReference>
<dbReference type="Pfam" id="PF25601">
    <property type="entry name" value="AAA_lid_14"/>
    <property type="match status" value="1"/>
</dbReference>
<dbReference type="InterPro" id="IPR035965">
    <property type="entry name" value="PAS-like_dom_sf"/>
</dbReference>
<evidence type="ECO:0000256" key="3">
    <source>
        <dbReference type="ARBA" id="ARBA00023015"/>
    </source>
</evidence>
<keyword evidence="11" id="KW-1185">Reference proteome</keyword>
<organism evidence="10 11">
    <name type="scientific">Neobacillus rhizosphaerae</name>
    <dbReference type="NCBI Taxonomy" id="2880965"/>
    <lineage>
        <taxon>Bacteria</taxon>
        <taxon>Bacillati</taxon>
        <taxon>Bacillota</taxon>
        <taxon>Bacilli</taxon>
        <taxon>Bacillales</taxon>
        <taxon>Bacillaceae</taxon>
        <taxon>Neobacillus</taxon>
    </lineage>
</organism>
<proteinExistence type="predicted"/>
<evidence type="ECO:0000259" key="8">
    <source>
        <dbReference type="PROSITE" id="PS50045"/>
    </source>
</evidence>
<keyword evidence="1" id="KW-0547">Nucleotide-binding</keyword>
<dbReference type="PROSITE" id="PS50045">
    <property type="entry name" value="SIGMA54_INTERACT_4"/>
    <property type="match status" value="1"/>
</dbReference>
<evidence type="ECO:0000256" key="6">
    <source>
        <dbReference type="PROSITE-ProRule" id="PRU00703"/>
    </source>
</evidence>
<dbReference type="InterPro" id="IPR025944">
    <property type="entry name" value="Sigma_54_int_dom_CS"/>
</dbReference>
<dbReference type="PROSITE" id="PS00688">
    <property type="entry name" value="SIGMA54_INTERACT_3"/>
    <property type="match status" value="1"/>
</dbReference>
<keyword evidence="6" id="KW-0129">CBS domain</keyword>
<dbReference type="RefSeq" id="WP_248736442.1">
    <property type="nucleotide sequence ID" value="NZ_CALBWS010000024.1"/>
</dbReference>
<dbReference type="PROSITE" id="PS00675">
    <property type="entry name" value="SIGMA54_INTERACT_1"/>
    <property type="match status" value="1"/>
</dbReference>
<dbReference type="InterPro" id="IPR002078">
    <property type="entry name" value="Sigma_54_int"/>
</dbReference>
<dbReference type="InterPro" id="IPR000014">
    <property type="entry name" value="PAS"/>
</dbReference>
<gene>
    <name evidence="10" type="primary">norR_7</name>
    <name evidence="10" type="ORF">BACCIP111895_03365</name>
</gene>
<evidence type="ECO:0000256" key="1">
    <source>
        <dbReference type="ARBA" id="ARBA00022741"/>
    </source>
</evidence>
<dbReference type="InterPro" id="IPR027417">
    <property type="entry name" value="P-loop_NTPase"/>
</dbReference>
<dbReference type="Pfam" id="PF00571">
    <property type="entry name" value="CBS"/>
    <property type="match status" value="2"/>
</dbReference>
<evidence type="ECO:0000313" key="11">
    <source>
        <dbReference type="Proteomes" id="UP000838308"/>
    </source>
</evidence>
<dbReference type="CDD" id="cd02205">
    <property type="entry name" value="CBS_pair_SF"/>
    <property type="match status" value="1"/>
</dbReference>
<feature type="domain" description="CBS" evidence="9">
    <location>
        <begin position="8"/>
        <end position="64"/>
    </location>
</feature>
<dbReference type="Gene3D" id="3.30.450.20">
    <property type="entry name" value="PAS domain"/>
    <property type="match status" value="1"/>
</dbReference>
<dbReference type="InterPro" id="IPR000644">
    <property type="entry name" value="CBS_dom"/>
</dbReference>
<dbReference type="InterPro" id="IPR025662">
    <property type="entry name" value="Sigma_54_int_dom_ATP-bd_1"/>
</dbReference>
<dbReference type="SUPFAM" id="SSF54631">
    <property type="entry name" value="CBS-domain pair"/>
    <property type="match status" value="1"/>
</dbReference>
<sequence>MLQFKDIITPIDFIVTEETTLKDAITLMYKKKWNLLPVIDSYRYPVGVFTRSSLQQMVTEEIPLTTPIKNYIKKQVETVRIDTPYEKVEEIVKESKVGTGVVIDEYNRVVGILTKTDMVMSLLQTSQELQTIKKLKRTLETAIAHAFDGIVMTDEKKIITMVSPPLLELFNLPLEEVLYKPAARVLPQLQLENVYESETAEVSGFLEINGIKYIVHRIPILEDGRVIGAIGKVVFRQLNEVSELFKKLQKAENKANFYHQQFQMSETAKFTWNHILSVEPCMEKLKKSGEKAAKGRSTVLIRGESGTGKELFAHSIHNSSARGTGKFIVVNCAAIPEELLESEFFGYDEGAFTGARQKGKLGKFDLANGGTLFLDEIGDMSLALQAKLLRVLQEREFYRVGGTITIKVDVRIIAATNRNLEEMVKDGLFREDLYYRLNVISLNVPPLRDRFYDIEHLIGQFMIELNQILGTSITGIEDRARETMLDYDWPGNVRELRNVMERAMTFAESGKIKFEDLPDYLLKQVPIKEPDLKVSLVENAELEAIKKALVQVRGNKVKAARLLGISRSGLYEKIKKYKLNEGKFS</sequence>
<keyword evidence="3" id="KW-0805">Transcription regulation</keyword>
<dbReference type="Gene3D" id="1.10.10.60">
    <property type="entry name" value="Homeodomain-like"/>
    <property type="match status" value="1"/>
</dbReference>
<dbReference type="InterPro" id="IPR046342">
    <property type="entry name" value="CBS_dom_sf"/>
</dbReference>
<keyword evidence="4" id="KW-0238">DNA-binding</keyword>
<keyword evidence="2" id="KW-0067">ATP-binding</keyword>
<dbReference type="SMART" id="SM00382">
    <property type="entry name" value="AAA"/>
    <property type="match status" value="1"/>
</dbReference>
<dbReference type="InterPro" id="IPR025943">
    <property type="entry name" value="Sigma_54_int_dom_ATP-bd_2"/>
</dbReference>
<dbReference type="PROSITE" id="PS00676">
    <property type="entry name" value="SIGMA54_INTERACT_2"/>
    <property type="match status" value="1"/>
</dbReference>
<dbReference type="InterPro" id="IPR058031">
    <property type="entry name" value="AAA_lid_NorR"/>
</dbReference>
<dbReference type="PRINTS" id="PR01590">
    <property type="entry name" value="HTHFIS"/>
</dbReference>
<evidence type="ECO:0000256" key="7">
    <source>
        <dbReference type="SAM" id="Coils"/>
    </source>
</evidence>
<dbReference type="EMBL" id="CALBWS010000024">
    <property type="protein sequence ID" value="CAH2716181.1"/>
    <property type="molecule type" value="Genomic_DNA"/>
</dbReference>
<dbReference type="Gene3D" id="1.10.8.60">
    <property type="match status" value="1"/>
</dbReference>
<dbReference type="PANTHER" id="PTHR32071">
    <property type="entry name" value="TRANSCRIPTIONAL REGULATORY PROTEIN"/>
    <property type="match status" value="1"/>
</dbReference>
<dbReference type="SUPFAM" id="SSF55785">
    <property type="entry name" value="PYP-like sensor domain (PAS domain)"/>
    <property type="match status" value="1"/>
</dbReference>
<keyword evidence="5" id="KW-0804">Transcription</keyword>
<dbReference type="Gene3D" id="3.40.50.300">
    <property type="entry name" value="P-loop containing nucleotide triphosphate hydrolases"/>
    <property type="match status" value="1"/>
</dbReference>
<evidence type="ECO:0000256" key="5">
    <source>
        <dbReference type="ARBA" id="ARBA00023163"/>
    </source>
</evidence>
<evidence type="ECO:0000256" key="2">
    <source>
        <dbReference type="ARBA" id="ARBA00022840"/>
    </source>
</evidence>
<dbReference type="Gene3D" id="3.10.580.10">
    <property type="entry name" value="CBS-domain"/>
    <property type="match status" value="1"/>
</dbReference>
<feature type="coiled-coil region" evidence="7">
    <location>
        <begin position="234"/>
        <end position="261"/>
    </location>
</feature>
<dbReference type="SMART" id="SM00091">
    <property type="entry name" value="PAS"/>
    <property type="match status" value="1"/>
</dbReference>
<name>A0ABN8KUW3_9BACI</name>
<evidence type="ECO:0000313" key="10">
    <source>
        <dbReference type="EMBL" id="CAH2716181.1"/>
    </source>
</evidence>